<dbReference type="Pfam" id="PF00169">
    <property type="entry name" value="PH"/>
    <property type="match status" value="1"/>
</dbReference>
<keyword evidence="5" id="KW-0106">Calcium</keyword>
<dbReference type="GO" id="GO:0030659">
    <property type="term" value="C:cytoplasmic vesicle membrane"/>
    <property type="evidence" value="ECO:0007669"/>
    <property type="project" value="UniProtKB-SubCell"/>
</dbReference>
<evidence type="ECO:0000256" key="7">
    <source>
        <dbReference type="ARBA" id="ARBA00023018"/>
    </source>
</evidence>
<dbReference type="InterPro" id="IPR057457">
    <property type="entry name" value="CAPS_C2"/>
</dbReference>
<dbReference type="SUPFAM" id="SSF50729">
    <property type="entry name" value="PH domain-like"/>
    <property type="match status" value="1"/>
</dbReference>
<dbReference type="SMART" id="SM00233">
    <property type="entry name" value="PH"/>
    <property type="match status" value="1"/>
</dbReference>
<dbReference type="InterPro" id="IPR035892">
    <property type="entry name" value="C2_domain_sf"/>
</dbReference>
<dbReference type="InterPro" id="IPR000008">
    <property type="entry name" value="C2_dom"/>
</dbReference>
<evidence type="ECO:0000256" key="10">
    <source>
        <dbReference type="ARBA" id="ARBA00023329"/>
    </source>
</evidence>
<keyword evidence="9" id="KW-0472">Membrane</keyword>
<evidence type="ECO:0000256" key="11">
    <source>
        <dbReference type="ARBA" id="ARBA00034103"/>
    </source>
</evidence>
<evidence type="ECO:0000256" key="9">
    <source>
        <dbReference type="ARBA" id="ARBA00023136"/>
    </source>
</evidence>
<evidence type="ECO:0000256" key="6">
    <source>
        <dbReference type="ARBA" id="ARBA00022927"/>
    </source>
</evidence>
<dbReference type="PROSITE" id="PS50003">
    <property type="entry name" value="PH_DOMAIN"/>
    <property type="match status" value="1"/>
</dbReference>
<accession>A0A8J1T5N3</accession>
<dbReference type="AlphaFoldDB" id="A0A8J1T5N3"/>
<comment type="caution">
    <text evidence="13">The sequence shown here is derived from an EMBL/GenBank/DDBJ whole genome shotgun (WGS) entry which is preliminary data.</text>
</comment>
<dbReference type="SUPFAM" id="SSF49562">
    <property type="entry name" value="C2 domain (Calcium/lipid-binding domain, CaLB)"/>
    <property type="match status" value="1"/>
</dbReference>
<evidence type="ECO:0000256" key="12">
    <source>
        <dbReference type="SAM" id="MobiDB-lite"/>
    </source>
</evidence>
<protein>
    <submittedName>
        <fullName evidence="13">Uncharacterized protein</fullName>
    </submittedName>
</protein>
<dbReference type="GO" id="GO:0046872">
    <property type="term" value="F:metal ion binding"/>
    <property type="evidence" value="ECO:0007669"/>
    <property type="project" value="UniProtKB-KW"/>
</dbReference>
<dbReference type="Proteomes" id="UP000749559">
    <property type="component" value="Unassembled WGS sequence"/>
</dbReference>
<keyword evidence="4" id="KW-0479">Metal-binding</keyword>
<evidence type="ECO:0000313" key="14">
    <source>
        <dbReference type="Proteomes" id="UP000749559"/>
    </source>
</evidence>
<dbReference type="Pfam" id="PF25341">
    <property type="entry name" value="C2_CAPS"/>
    <property type="match status" value="1"/>
</dbReference>
<dbReference type="InterPro" id="IPR011993">
    <property type="entry name" value="PH-like_dom_sf"/>
</dbReference>
<sequence>MLDPSSSEEESDTEVDVDENSDILSLPSVDQRSLSASGDNLSLTGTHSRSSSGVRPASPSPSLVSERDKEDLERVEQEEENRKKRLQLYVFVMRCIAYPFNAKQPTDMARRQTKVTKEQLKTTKDRFHSFLNGETNIAADEAFTNAVQSYYEVFLKSDRVSNMVRSGGCSVNDFREVFKNNIEKRVRSLPEIDGLSKETVLSSWMAKFDQIYRGDDDPRRLRMSTAASELILSKEQLYDMFQNILVVKKYEHQILFNACQLDNADEQAVQVRRELDGRLAFAEQMFRARKYPKFMIKEMESMHIDELKSSINLLMGNLESLPVSKGSQDSKYSLQKLKRYNRPHNANMNKMDVAEDSEPGLSKLDVVLSFTLEVVVMEVRGLKFLQPNKIVYCTMEVEGGDKLQTDQAEAGKPTWDTQGDFTTTHPLPIVKVKLYTESSGVLSLEDKELGKVIIHPTSNSSKMPEWYALQKTKNCPDILKIKIVVRMDKPQNMKHSGYLYALGKGVWKKWKKRYFVLVQVSQYTFAMCSYREKKPDPTEMMQLDGYTVDYCDPIADVEGGRHFFNVVKEGDSVMFATDDENERQLWVQAVVRATGQSHKPTPPQVQQPNRISNTQISRMQGDADRARKHGLDEFVLANPCKFDHADLFKLLQSRTLDYRLSDAYTCLGWFSPGQVFVLDEYCARYGVRGCHRHLCYLSDLLDRAEQGIMIDPTLIHYSYAFCASHVHGNKPDGIGTVTVVEKRCFDQIKERLCILLQNQITNFRYCFPFGRPEGALKATVSLLERVLMKDIVTPVPPEEVRHVMKKCLENAALVNYQRVSEYARIEDSYDDGSPSKRLEAIIRLAELCIEVLQQNDEHHAEAFLAKAKSFAWFSELLVEHAEIFWSLFAVDMDAVLEMQPPDTWDSFPLFQMLNDYLRNDDNLRDGKFHMHLRDVFAPQVVRYVDLMESSIAQSIHKGFEKERWEPQGSGCATSEDMLWKLDALQSFIRDLHWPDEVFAEHLDHRLKLMASDMIEAAAKRTLKSFEALLKRGGKGTDYVIPTEVAVMVNVIIDFKNQAMKLCALEGGEDMHEYHTKNDEFLENIQKEMQKSLIEKLLSVLEGGLSKLQRYDEGSFFSSILTLTKPTDELGKQYVEFMRYNLDQLRQKISDELYTLTIFEDWYNGQMKMICDWLTNRLDSSLHPYQLTCLLNINRKLYSDFELQGVSESFLDSKTHKTVTSRLQVEEATRSVSASCEASSSMGSRTSKFLSNPAKGFLSNGLLGIGDDSE</sequence>
<dbReference type="GO" id="GO:0008289">
    <property type="term" value="F:lipid binding"/>
    <property type="evidence" value="ECO:0007669"/>
    <property type="project" value="UniProtKB-KW"/>
</dbReference>
<evidence type="ECO:0000256" key="5">
    <source>
        <dbReference type="ARBA" id="ARBA00022837"/>
    </source>
</evidence>
<evidence type="ECO:0000256" key="2">
    <source>
        <dbReference type="ARBA" id="ARBA00022448"/>
    </source>
</evidence>
<feature type="compositionally biased region" description="Basic and acidic residues" evidence="12">
    <location>
        <begin position="65"/>
        <end position="75"/>
    </location>
</feature>
<evidence type="ECO:0000256" key="8">
    <source>
        <dbReference type="ARBA" id="ARBA00023121"/>
    </source>
</evidence>
<keyword evidence="6" id="KW-0653">Protein transport</keyword>
<dbReference type="GO" id="GO:0098793">
    <property type="term" value="C:presynapse"/>
    <property type="evidence" value="ECO:0007669"/>
    <property type="project" value="GOC"/>
</dbReference>
<dbReference type="Gene3D" id="2.30.29.30">
    <property type="entry name" value="Pleckstrin-homology domain (PH domain)/Phosphotyrosine-binding domain (PTB)"/>
    <property type="match status" value="1"/>
</dbReference>
<dbReference type="Gene3D" id="1.10.357.50">
    <property type="match status" value="1"/>
</dbReference>
<dbReference type="InterPro" id="IPR010439">
    <property type="entry name" value="MUN_dom"/>
</dbReference>
<reference evidence="13" key="1">
    <citation type="submission" date="2022-03" db="EMBL/GenBank/DDBJ databases">
        <authorList>
            <person name="Martin C."/>
        </authorList>
    </citation>
    <scope>NUCLEOTIDE SEQUENCE</scope>
</reference>
<dbReference type="InterPro" id="IPR033227">
    <property type="entry name" value="CAPS"/>
</dbReference>
<keyword evidence="7" id="KW-0770">Synapse</keyword>
<evidence type="ECO:0000313" key="13">
    <source>
        <dbReference type="EMBL" id="CAH1784697.1"/>
    </source>
</evidence>
<proteinExistence type="predicted"/>
<keyword evidence="10" id="KW-0968">Cytoplasmic vesicle</keyword>
<feature type="compositionally biased region" description="Acidic residues" evidence="12">
    <location>
        <begin position="1"/>
        <end position="21"/>
    </location>
</feature>
<keyword evidence="3" id="KW-0268">Exocytosis</keyword>
<dbReference type="PROSITE" id="PS50004">
    <property type="entry name" value="C2"/>
    <property type="match status" value="1"/>
</dbReference>
<evidence type="ECO:0000256" key="4">
    <source>
        <dbReference type="ARBA" id="ARBA00022723"/>
    </source>
</evidence>
<dbReference type="CDD" id="cd01234">
    <property type="entry name" value="PH_CADPS"/>
    <property type="match status" value="1"/>
</dbReference>
<keyword evidence="14" id="KW-1185">Reference proteome</keyword>
<dbReference type="Pfam" id="PF06292">
    <property type="entry name" value="MUN"/>
    <property type="match status" value="2"/>
</dbReference>
<dbReference type="GO" id="GO:1990504">
    <property type="term" value="P:dense core granule exocytosis"/>
    <property type="evidence" value="ECO:0007669"/>
    <property type="project" value="InterPro"/>
</dbReference>
<dbReference type="EMBL" id="CAIIXF020000005">
    <property type="protein sequence ID" value="CAH1784697.1"/>
    <property type="molecule type" value="Genomic_DNA"/>
</dbReference>
<keyword evidence="8" id="KW-0446">Lipid-binding</keyword>
<dbReference type="PANTHER" id="PTHR12166">
    <property type="entry name" value="CALCIUM-DEPENDENT SECRETION ACTIVATOR"/>
    <property type="match status" value="1"/>
</dbReference>
<organism evidence="13 14">
    <name type="scientific">Owenia fusiformis</name>
    <name type="common">Polychaete worm</name>
    <dbReference type="NCBI Taxonomy" id="6347"/>
    <lineage>
        <taxon>Eukaryota</taxon>
        <taxon>Metazoa</taxon>
        <taxon>Spiralia</taxon>
        <taxon>Lophotrochozoa</taxon>
        <taxon>Annelida</taxon>
        <taxon>Polychaeta</taxon>
        <taxon>Sedentaria</taxon>
        <taxon>Canalipalpata</taxon>
        <taxon>Sabellida</taxon>
        <taxon>Oweniida</taxon>
        <taxon>Oweniidae</taxon>
        <taxon>Owenia</taxon>
    </lineage>
</organism>
<dbReference type="PANTHER" id="PTHR12166:SF8">
    <property type="entry name" value="CALCIUM-DEPENDENT SECRETION ACTIVATOR"/>
    <property type="match status" value="1"/>
</dbReference>
<keyword evidence="2" id="KW-0813">Transport</keyword>
<feature type="compositionally biased region" description="Polar residues" evidence="12">
    <location>
        <begin position="28"/>
        <end position="53"/>
    </location>
</feature>
<gene>
    <name evidence="13" type="ORF">OFUS_LOCUS10848</name>
</gene>
<name>A0A8J1T5N3_OWEFU</name>
<dbReference type="GO" id="GO:0016079">
    <property type="term" value="P:synaptic vesicle exocytosis"/>
    <property type="evidence" value="ECO:0007669"/>
    <property type="project" value="InterPro"/>
</dbReference>
<dbReference type="GO" id="GO:0015031">
    <property type="term" value="P:protein transport"/>
    <property type="evidence" value="ECO:0007669"/>
    <property type="project" value="UniProtKB-KW"/>
</dbReference>
<dbReference type="SMART" id="SM01145">
    <property type="entry name" value="DUF1041"/>
    <property type="match status" value="1"/>
</dbReference>
<evidence type="ECO:0000256" key="3">
    <source>
        <dbReference type="ARBA" id="ARBA00022483"/>
    </source>
</evidence>
<comment type="subcellular location">
    <subcellularLocation>
        <location evidence="1">Cytoplasmic vesicle membrane</location>
    </subcellularLocation>
    <subcellularLocation>
        <location evidence="11">Synapse</location>
    </subcellularLocation>
</comment>
<evidence type="ECO:0000256" key="1">
    <source>
        <dbReference type="ARBA" id="ARBA00004156"/>
    </source>
</evidence>
<dbReference type="InterPro" id="IPR001849">
    <property type="entry name" value="PH_domain"/>
</dbReference>
<dbReference type="OrthoDB" id="10063282at2759"/>
<feature type="region of interest" description="Disordered" evidence="12">
    <location>
        <begin position="1"/>
        <end position="79"/>
    </location>
</feature>
<dbReference type="InterPro" id="IPR014770">
    <property type="entry name" value="Munc13_1"/>
</dbReference>
<dbReference type="Gene3D" id="2.60.40.150">
    <property type="entry name" value="C2 domain"/>
    <property type="match status" value="1"/>
</dbReference>
<dbReference type="FunFam" id="2.30.29.30:FF:000007">
    <property type="entry name" value="Calcium-dependent secretion activator 2 isoform B"/>
    <property type="match status" value="1"/>
</dbReference>
<dbReference type="PROSITE" id="PS51258">
    <property type="entry name" value="MHD1"/>
    <property type="match status" value="1"/>
</dbReference>